<keyword evidence="13" id="KW-0186">Copper</keyword>
<dbReference type="PRINTS" id="PR01165">
    <property type="entry name" value="CYCOXIDASEI"/>
</dbReference>
<dbReference type="InterPro" id="IPR000883">
    <property type="entry name" value="Cyt_C_Oxase_1"/>
</dbReference>
<keyword evidence="6" id="KW-0679">Respiratory chain</keyword>
<dbReference type="GO" id="GO:0015990">
    <property type="term" value="P:electron transport coupled proton transport"/>
    <property type="evidence" value="ECO:0007669"/>
    <property type="project" value="InterPro"/>
</dbReference>
<evidence type="ECO:0000313" key="17">
    <source>
        <dbReference type="EMBL" id="CBI01545.1"/>
    </source>
</evidence>
<dbReference type="GO" id="GO:0004129">
    <property type="term" value="F:cytochrome-c oxidase activity"/>
    <property type="evidence" value="ECO:0007669"/>
    <property type="project" value="UniProtKB-EC"/>
</dbReference>
<keyword evidence="4" id="KW-0813">Transport</keyword>
<comment type="subcellular location">
    <subcellularLocation>
        <location evidence="1">Membrane</location>
        <topology evidence="1">Multi-pass membrane protein</topology>
    </subcellularLocation>
</comment>
<keyword evidence="9" id="KW-1278">Translocase</keyword>
<dbReference type="GO" id="GO:0016491">
    <property type="term" value="F:oxidoreductase activity"/>
    <property type="evidence" value="ECO:0007669"/>
    <property type="project" value="UniProtKB-KW"/>
</dbReference>
<dbReference type="PANTHER" id="PTHR10422:SF18">
    <property type="entry name" value="CYTOCHROME C OXIDASE SUBUNIT 1"/>
    <property type="match status" value="1"/>
</dbReference>
<keyword evidence="8" id="KW-0479">Metal-binding</keyword>
<feature type="transmembrane region" description="Helical" evidence="15">
    <location>
        <begin position="387"/>
        <end position="413"/>
    </location>
</feature>
<evidence type="ECO:0000256" key="8">
    <source>
        <dbReference type="ARBA" id="ARBA00022723"/>
    </source>
</evidence>
<accession>E6Q2Y5</accession>
<dbReference type="EMBL" id="CABO01000019">
    <property type="protein sequence ID" value="CBI01545.1"/>
    <property type="molecule type" value="Genomic_DNA"/>
</dbReference>
<evidence type="ECO:0000256" key="7">
    <source>
        <dbReference type="ARBA" id="ARBA00022692"/>
    </source>
</evidence>
<sequence>MAVAATHVGGGIADHVHPEPQGFIRRYVFSIDHKIIGIQYLVTGFIFLVLAGLLAEVIRTQLMNANGGFVSNNTYNEVYSIHGSAMVWLVVIPLMTGAFGNFVMPLQIGARDVAFPWLNMISFWMFPVAGLMLFSSFLMGAPVAGWTEYPPMSLQGEAGTSMWCAAIFLVGISSTLTGMNFMVTILKLRAPGMTLTRMPLFVWAQLATAPLSMVATTALAGALAALFMERQFGVPFFDPTKGGSPLLWQHMFWFYSHPAVYIMILPAFGMISEILPTFARKPIFGYKMIAFSSVTIALAGFMVWAHHMFTSGLAPFMQLPFMLLTFVIAVPTGIKIFSWITTLWGGKIHFTSAMLFAIGFVVLFALGGITGIFLASVPTDLHLHGTYFVVAHFHYVLVGGSLMGIFAGFYYWFPKISGRMMNETLGKWHFWLFVAGFNGTFLPMHWLGFEGMPRRVAVYDPQFQFWNRVESVSSYVMTFAILLFFVNILVSLRRGKKAGPNPWKARTLEWQIPSPPHYYNFKHVPTVYGLPYDFSEPLPYRGLEDELTDAPAPVPAGAH</sequence>
<keyword evidence="17" id="KW-0560">Oxidoreductase</keyword>
<feature type="transmembrane region" description="Helical" evidence="15">
    <location>
        <begin position="353"/>
        <end position="375"/>
    </location>
</feature>
<protein>
    <recommendedName>
        <fullName evidence="3">cytochrome-c oxidase</fullName>
        <ecNumber evidence="3">7.1.1.9</ecNumber>
    </recommendedName>
</protein>
<dbReference type="Pfam" id="PF00115">
    <property type="entry name" value="COX1"/>
    <property type="match status" value="1"/>
</dbReference>
<feature type="transmembrane region" description="Helical" evidence="15">
    <location>
        <begin position="78"/>
        <end position="103"/>
    </location>
</feature>
<dbReference type="GO" id="GO:0016020">
    <property type="term" value="C:membrane"/>
    <property type="evidence" value="ECO:0007669"/>
    <property type="project" value="UniProtKB-SubCell"/>
</dbReference>
<dbReference type="AlphaFoldDB" id="E6Q2Y5"/>
<proteinExistence type="predicted"/>
<reference evidence="17" key="1">
    <citation type="submission" date="2009-10" db="EMBL/GenBank/DDBJ databases">
        <title>Diversity of trophic interactions inside an arsenic-rich microbial ecosystem.</title>
        <authorList>
            <person name="Bertin P.N."/>
            <person name="Heinrich-Salmeron A."/>
            <person name="Pelletier E."/>
            <person name="Goulhen-Chollet F."/>
            <person name="Arsene-Ploetze F."/>
            <person name="Gallien S."/>
            <person name="Calteau A."/>
            <person name="Vallenet D."/>
            <person name="Casiot C."/>
            <person name="Chane-Woon-Ming B."/>
            <person name="Giloteaux L."/>
            <person name="Barakat M."/>
            <person name="Bonnefoy V."/>
            <person name="Bruneel O."/>
            <person name="Chandler M."/>
            <person name="Cleiss J."/>
            <person name="Duran R."/>
            <person name="Elbaz-Poulichet F."/>
            <person name="Fonknechten N."/>
            <person name="Lauga B."/>
            <person name="Mornico D."/>
            <person name="Ortet P."/>
            <person name="Schaeffer C."/>
            <person name="Siguier P."/>
            <person name="Alexander Thil Smith A."/>
            <person name="Van Dorsselaer A."/>
            <person name="Weissenbach J."/>
            <person name="Medigue C."/>
            <person name="Le Paslier D."/>
        </authorList>
    </citation>
    <scope>NUCLEOTIDE SEQUENCE</scope>
</reference>
<evidence type="ECO:0000256" key="11">
    <source>
        <dbReference type="ARBA" id="ARBA00022989"/>
    </source>
</evidence>
<dbReference type="EC" id="7.1.1.9" evidence="3"/>
<dbReference type="UniPathway" id="UPA00705"/>
<dbReference type="GO" id="GO:0020037">
    <property type="term" value="F:heme binding"/>
    <property type="evidence" value="ECO:0007669"/>
    <property type="project" value="InterPro"/>
</dbReference>
<dbReference type="InterPro" id="IPR014241">
    <property type="entry name" value="Cyt_c_oxidase_su1_bac"/>
</dbReference>
<evidence type="ECO:0000256" key="6">
    <source>
        <dbReference type="ARBA" id="ARBA00022660"/>
    </source>
</evidence>
<keyword evidence="12" id="KW-0408">Iron</keyword>
<dbReference type="GO" id="GO:0006119">
    <property type="term" value="P:oxidative phosphorylation"/>
    <property type="evidence" value="ECO:0007669"/>
    <property type="project" value="UniProtKB-UniPathway"/>
</dbReference>
<gene>
    <name evidence="17" type="primary">coxA</name>
    <name evidence="17" type="ORF">CARN4_1866</name>
</gene>
<feature type="transmembrane region" description="Helical" evidence="15">
    <location>
        <begin position="247"/>
        <end position="268"/>
    </location>
</feature>
<keyword evidence="5" id="KW-0349">Heme</keyword>
<feature type="transmembrane region" description="Helical" evidence="15">
    <location>
        <begin position="160"/>
        <end position="188"/>
    </location>
</feature>
<keyword evidence="14 15" id="KW-0472">Membrane</keyword>
<dbReference type="InterPro" id="IPR023615">
    <property type="entry name" value="Cyt_c_Oxase_su1_BS"/>
</dbReference>
<evidence type="ECO:0000256" key="3">
    <source>
        <dbReference type="ARBA" id="ARBA00012949"/>
    </source>
</evidence>
<feature type="transmembrane region" description="Helical" evidence="15">
    <location>
        <begin position="321"/>
        <end position="341"/>
    </location>
</feature>
<dbReference type="PROSITE" id="PS00077">
    <property type="entry name" value="COX1_CUB"/>
    <property type="match status" value="1"/>
</dbReference>
<evidence type="ECO:0000256" key="2">
    <source>
        <dbReference type="ARBA" id="ARBA00004673"/>
    </source>
</evidence>
<evidence type="ECO:0000256" key="1">
    <source>
        <dbReference type="ARBA" id="ARBA00004141"/>
    </source>
</evidence>
<evidence type="ECO:0000256" key="10">
    <source>
        <dbReference type="ARBA" id="ARBA00022982"/>
    </source>
</evidence>
<feature type="transmembrane region" description="Helical" evidence="15">
    <location>
        <begin position="200"/>
        <end position="227"/>
    </location>
</feature>
<dbReference type="InterPro" id="IPR023616">
    <property type="entry name" value="Cyt_c_oxase-like_su1_dom"/>
</dbReference>
<feature type="transmembrane region" description="Helical" evidence="15">
    <location>
        <begin position="289"/>
        <end position="309"/>
    </location>
</feature>
<comment type="pathway">
    <text evidence="2">Energy metabolism; oxidative phosphorylation.</text>
</comment>
<dbReference type="PANTHER" id="PTHR10422">
    <property type="entry name" value="CYTOCHROME C OXIDASE SUBUNIT 1"/>
    <property type="match status" value="1"/>
</dbReference>
<evidence type="ECO:0000256" key="14">
    <source>
        <dbReference type="ARBA" id="ARBA00023136"/>
    </source>
</evidence>
<evidence type="ECO:0000256" key="5">
    <source>
        <dbReference type="ARBA" id="ARBA00022617"/>
    </source>
</evidence>
<keyword evidence="7 15" id="KW-0812">Transmembrane</keyword>
<dbReference type="PROSITE" id="PS50855">
    <property type="entry name" value="COX1"/>
    <property type="match status" value="1"/>
</dbReference>
<keyword evidence="10" id="KW-0249">Electron transport</keyword>
<dbReference type="GO" id="GO:0046872">
    <property type="term" value="F:metal ion binding"/>
    <property type="evidence" value="ECO:0007669"/>
    <property type="project" value="UniProtKB-KW"/>
</dbReference>
<keyword evidence="11 15" id="KW-1133">Transmembrane helix</keyword>
<dbReference type="SUPFAM" id="SSF81442">
    <property type="entry name" value="Cytochrome c oxidase subunit I-like"/>
    <property type="match status" value="1"/>
</dbReference>
<evidence type="ECO:0000259" key="16">
    <source>
        <dbReference type="PROSITE" id="PS50855"/>
    </source>
</evidence>
<comment type="caution">
    <text evidence="17">The sequence shown here is derived from an EMBL/GenBank/DDBJ whole genome shotgun (WGS) entry which is preliminary data.</text>
</comment>
<organism evidence="17">
    <name type="scientific">mine drainage metagenome</name>
    <dbReference type="NCBI Taxonomy" id="410659"/>
    <lineage>
        <taxon>unclassified sequences</taxon>
        <taxon>metagenomes</taxon>
        <taxon>ecological metagenomes</taxon>
    </lineage>
</organism>
<evidence type="ECO:0000256" key="9">
    <source>
        <dbReference type="ARBA" id="ARBA00022967"/>
    </source>
</evidence>
<evidence type="ECO:0000256" key="13">
    <source>
        <dbReference type="ARBA" id="ARBA00023008"/>
    </source>
</evidence>
<feature type="domain" description="Cytochrome oxidase subunit I profile" evidence="16">
    <location>
        <begin position="23"/>
        <end position="528"/>
    </location>
</feature>
<evidence type="ECO:0000256" key="4">
    <source>
        <dbReference type="ARBA" id="ARBA00022448"/>
    </source>
</evidence>
<name>E6Q2Y5_9ZZZZ</name>
<feature type="transmembrane region" description="Helical" evidence="15">
    <location>
        <begin position="115"/>
        <end position="140"/>
    </location>
</feature>
<feature type="transmembrane region" description="Helical" evidence="15">
    <location>
        <begin position="35"/>
        <end position="58"/>
    </location>
</feature>
<dbReference type="Gene3D" id="1.20.210.10">
    <property type="entry name" value="Cytochrome c oxidase-like, subunit I domain"/>
    <property type="match status" value="1"/>
</dbReference>
<dbReference type="NCBIfam" id="TIGR02891">
    <property type="entry name" value="CtaD_CoxA"/>
    <property type="match status" value="1"/>
</dbReference>
<dbReference type="InterPro" id="IPR036927">
    <property type="entry name" value="Cyt_c_oxase-like_su1_sf"/>
</dbReference>
<feature type="transmembrane region" description="Helical" evidence="15">
    <location>
        <begin position="425"/>
        <end position="446"/>
    </location>
</feature>
<dbReference type="GO" id="GO:0022904">
    <property type="term" value="P:respiratory electron transport chain"/>
    <property type="evidence" value="ECO:0007669"/>
    <property type="project" value="TreeGrafter"/>
</dbReference>
<feature type="transmembrane region" description="Helical" evidence="15">
    <location>
        <begin position="472"/>
        <end position="492"/>
    </location>
</feature>
<evidence type="ECO:0000256" key="12">
    <source>
        <dbReference type="ARBA" id="ARBA00023004"/>
    </source>
</evidence>
<evidence type="ECO:0000256" key="15">
    <source>
        <dbReference type="SAM" id="Phobius"/>
    </source>
</evidence>